<feature type="region of interest" description="Disordered" evidence="1">
    <location>
        <begin position="184"/>
        <end position="222"/>
    </location>
</feature>
<organism evidence="2 3">
    <name type="scientific">Sistotremastrum niveocremeum HHB9708</name>
    <dbReference type="NCBI Taxonomy" id="1314777"/>
    <lineage>
        <taxon>Eukaryota</taxon>
        <taxon>Fungi</taxon>
        <taxon>Dikarya</taxon>
        <taxon>Basidiomycota</taxon>
        <taxon>Agaricomycotina</taxon>
        <taxon>Agaricomycetes</taxon>
        <taxon>Sistotremastrales</taxon>
        <taxon>Sistotremastraceae</taxon>
        <taxon>Sertulicium</taxon>
        <taxon>Sertulicium niveocremeum</taxon>
    </lineage>
</organism>
<evidence type="ECO:0000256" key="1">
    <source>
        <dbReference type="SAM" id="MobiDB-lite"/>
    </source>
</evidence>
<dbReference type="AlphaFoldDB" id="A0A164N2G4"/>
<feature type="compositionally biased region" description="Polar residues" evidence="1">
    <location>
        <begin position="184"/>
        <end position="193"/>
    </location>
</feature>
<evidence type="ECO:0000313" key="3">
    <source>
        <dbReference type="Proteomes" id="UP000076722"/>
    </source>
</evidence>
<dbReference type="Proteomes" id="UP000076722">
    <property type="component" value="Unassembled WGS sequence"/>
</dbReference>
<keyword evidence="3" id="KW-1185">Reference proteome</keyword>
<proteinExistence type="predicted"/>
<name>A0A164N2G4_9AGAM</name>
<feature type="region of interest" description="Disordered" evidence="1">
    <location>
        <begin position="1"/>
        <end position="25"/>
    </location>
</feature>
<sequence>MSLSQQLQYADSAVPPRHDKRQQADRKITEMVFNIALNGLHVMERHLMKLSQWWKREGHQEPKESRTLRDLTKPRAPLTSINVNCSGQSKHAAILVYSLPQAFWMPPQRSDTPEVQRTGDFRPLNCKSTRFSEIEVDLLESLNEKQSQTPAKRVRQLGNVATAQGKQSLIQEQRLTTGGEATPQIVSDQQCPRSSSPSSPPPSSVRGDLDPNPCNSSGFGNEPPHYSLKAQVEVFRTAGSDQLTSMLEEIKRLKSDVTNLKEGNIILDNTVQFLYTHMKNILGNDPIDLLSRPCFQD</sequence>
<accession>A0A164N2G4</accession>
<reference evidence="2 3" key="1">
    <citation type="journal article" date="2016" name="Mol. Biol. Evol.">
        <title>Comparative Genomics of Early-Diverging Mushroom-Forming Fungi Provides Insights into the Origins of Lignocellulose Decay Capabilities.</title>
        <authorList>
            <person name="Nagy L.G."/>
            <person name="Riley R."/>
            <person name="Tritt A."/>
            <person name="Adam C."/>
            <person name="Daum C."/>
            <person name="Floudas D."/>
            <person name="Sun H."/>
            <person name="Yadav J.S."/>
            <person name="Pangilinan J."/>
            <person name="Larsson K.H."/>
            <person name="Matsuura K."/>
            <person name="Barry K."/>
            <person name="Labutti K."/>
            <person name="Kuo R."/>
            <person name="Ohm R.A."/>
            <person name="Bhattacharya S.S."/>
            <person name="Shirouzu T."/>
            <person name="Yoshinaga Y."/>
            <person name="Martin F.M."/>
            <person name="Grigoriev I.V."/>
            <person name="Hibbett D.S."/>
        </authorList>
    </citation>
    <scope>NUCLEOTIDE SEQUENCE [LARGE SCALE GENOMIC DNA]</scope>
    <source>
        <strain evidence="2 3">HHB9708</strain>
    </source>
</reference>
<gene>
    <name evidence="2" type="ORF">SISNIDRAFT_471045</name>
</gene>
<protein>
    <submittedName>
        <fullName evidence="2">Uncharacterized protein</fullName>
    </submittedName>
</protein>
<evidence type="ECO:0000313" key="2">
    <source>
        <dbReference type="EMBL" id="KZS87286.1"/>
    </source>
</evidence>
<dbReference type="EMBL" id="KV419452">
    <property type="protein sequence ID" value="KZS87286.1"/>
    <property type="molecule type" value="Genomic_DNA"/>
</dbReference>